<organism evidence="2 3">
    <name type="scientific">Nicrophorus vespilloides</name>
    <name type="common">Boreal carrion beetle</name>
    <dbReference type="NCBI Taxonomy" id="110193"/>
    <lineage>
        <taxon>Eukaryota</taxon>
        <taxon>Metazoa</taxon>
        <taxon>Ecdysozoa</taxon>
        <taxon>Arthropoda</taxon>
        <taxon>Hexapoda</taxon>
        <taxon>Insecta</taxon>
        <taxon>Pterygota</taxon>
        <taxon>Neoptera</taxon>
        <taxon>Endopterygota</taxon>
        <taxon>Coleoptera</taxon>
        <taxon>Polyphaga</taxon>
        <taxon>Staphyliniformia</taxon>
        <taxon>Silphidae</taxon>
        <taxon>Nicrophorinae</taxon>
        <taxon>Nicrophorus</taxon>
    </lineage>
</organism>
<feature type="region of interest" description="Disordered" evidence="1">
    <location>
        <begin position="105"/>
        <end position="154"/>
    </location>
</feature>
<evidence type="ECO:0000313" key="3">
    <source>
        <dbReference type="RefSeq" id="XP_017780875.1"/>
    </source>
</evidence>
<feature type="compositionally biased region" description="Basic and acidic residues" evidence="1">
    <location>
        <begin position="663"/>
        <end position="686"/>
    </location>
</feature>
<feature type="compositionally biased region" description="Basic and acidic residues" evidence="1">
    <location>
        <begin position="1399"/>
        <end position="1432"/>
    </location>
</feature>
<feature type="compositionally biased region" description="Low complexity" evidence="1">
    <location>
        <begin position="463"/>
        <end position="478"/>
    </location>
</feature>
<feature type="region of interest" description="Disordered" evidence="1">
    <location>
        <begin position="868"/>
        <end position="898"/>
    </location>
</feature>
<feature type="region of interest" description="Disordered" evidence="1">
    <location>
        <begin position="1473"/>
        <end position="1527"/>
    </location>
</feature>
<feature type="region of interest" description="Disordered" evidence="1">
    <location>
        <begin position="449"/>
        <end position="651"/>
    </location>
</feature>
<feature type="compositionally biased region" description="Polar residues" evidence="1">
    <location>
        <begin position="1344"/>
        <end position="1353"/>
    </location>
</feature>
<feature type="compositionally biased region" description="Polar residues" evidence="1">
    <location>
        <begin position="535"/>
        <end position="544"/>
    </location>
</feature>
<proteinExistence type="predicted"/>
<feature type="compositionally biased region" description="Low complexity" evidence="1">
    <location>
        <begin position="250"/>
        <end position="261"/>
    </location>
</feature>
<feature type="compositionally biased region" description="Basic and acidic residues" evidence="1">
    <location>
        <begin position="1255"/>
        <end position="1276"/>
    </location>
</feature>
<feature type="compositionally biased region" description="Low complexity" evidence="1">
    <location>
        <begin position="105"/>
        <end position="114"/>
    </location>
</feature>
<reference evidence="3" key="1">
    <citation type="submission" date="2025-08" db="UniProtKB">
        <authorList>
            <consortium name="RefSeq"/>
        </authorList>
    </citation>
    <scope>IDENTIFICATION</scope>
    <source>
        <tissue evidence="3">Whole Larva</tissue>
    </source>
</reference>
<feature type="compositionally biased region" description="Pro residues" evidence="1">
    <location>
        <begin position="929"/>
        <end position="939"/>
    </location>
</feature>
<feature type="compositionally biased region" description="Basic and acidic residues" evidence="1">
    <location>
        <begin position="1493"/>
        <end position="1506"/>
    </location>
</feature>
<evidence type="ECO:0000256" key="1">
    <source>
        <dbReference type="SAM" id="MobiDB-lite"/>
    </source>
</evidence>
<gene>
    <name evidence="3" type="primary">LOC108565774</name>
</gene>
<feature type="region of interest" description="Disordered" evidence="1">
    <location>
        <begin position="237"/>
        <end position="264"/>
    </location>
</feature>
<name>A0ABM1N225_NICVS</name>
<feature type="region of interest" description="Disordered" evidence="1">
    <location>
        <begin position="663"/>
        <end position="709"/>
    </location>
</feature>
<feature type="compositionally biased region" description="Basic and acidic residues" evidence="1">
    <location>
        <begin position="1355"/>
        <end position="1390"/>
    </location>
</feature>
<sequence>MDITKTQFAKLVLGYLKIEQCHIAYNTFLSTSPYLKDYVNPTKRRHLVTRIQGLSLHDILEEFSKIYTIIQEHLEDTNYFNESNQSHLLHDQLIYLLEVDVPTRQSSPQSSTSVEIIPNGSEDELVSSSPPKKQISGSEGKSDLDKTEDSEDNGTHLSIQAITDTLLKHPEFQEKIAENINKVRLSDGALDTPEKLQNDIDSAIKAVLEKTQNDPMFETLMGEIIAADEEMIFNNEIQSPPSEEPPPLTPLSTQPKQPPQTEASMETIDDHIKVAVDSIVTASQQQVNNSQFADNSSGKAVIDMNKRLTVNTNNDIIFYDGTIDNYMQQQQQQDNMNPSPAVPPLVLNNLLVMTSTPSHQVNSVDATKPFYLFSGSPYVNVAPTQPYFVSNKVLTEKDILSMPTVILNDDKSKNTEPKSTKKKSEDALNEYLSFNKSKVEPKAIIHVEVLQEDDDKSTKEQQEQQPNTNEQNAANPPTSDTAKRTPESKGGGGGGSGRRSGVSTPRSTNKSHVRALDFKFQTPSKDVVEVRKTSPKVSTAKSLFSSGTKSKSPKKKRAETKKCGVGSGRSWDADLRATLPDLGHNVKKKKKPPPAKSKPKPNLNRTEEDAKQIENNLHLGENLKEKLPQPSEKKNGCSVDLQQEQQQQHKNAVEVADVVNTMKEDEQEKEKERLQQVEKAEEETSQKRQQQPRGRRSRKQKSAGKANVTVQIIESENQVHEIALRNFNAKPRFHRKCNIENNTKFKPIPDKEVVSVGVACTPLIIATSPTVVDVDSNSLPVLSIPDTSSFATPEALKTVVTEAAKPISAGRNIMPILETPYKEGICPKTPGRTPMSTVETPFTKVFNEQMEGIDISSIQTPQLTPFPITPFIHGETPYSNRPTDYSTSSSYYQPSDTEQNKSLELQILEECKRLEVKKTPLHQLEVDKQPPPPSSPPAPEEQELLKKQDAAHRVIADKMKSLSSNVIGRKNLSMVPKDVHKTQDDEDDVDNEEEEEDEDDSDDSSSSCDSDSSSCSSSSSGETYVNRTIVEVKDETRYSLRSTRQQNNDEIKNIISQVNVKNELVNASNMDHVSTKQQVLRELDEKRRRTIAKFKNENTPSAETRNRKLLKTKTETPVQQNLTPKRVLRSTVKTKVKKEEVIDTVEPMQLVETEMLCSNSSGYCDDEENGKDDKEAEKLVTGLRERGIYLIPNKFAKRNGVGGGVESGKKDHQEVSTHSSDLNNSNEENKINAQNVQKSSNTRKEEMYSFLFGPDDSKDCESEIIKTTTNKDDSGKQHQNRRRRPNHRVENRTNATKDGVKKSNGTKSDKSTQEGQVKRAPAKSETNRKKDSKSLKDNRRNSKTTKSSDSLPPQQEKDVVESSEKKKTDSKSSKSEEVKKRKKSEEETNKVSKSQGESQIRKSDEETKKIEKSDEIKIICESETKSSSDKNTEITTVVSEQVNKVKESADDVTTKDLKYVDAVDCLKKSEEDKVMDRTKESEVKKKIQSTNLKTEHQISKQEKEGDPTISKGVVCNSGDANEGSKGVNDVEKSKKIMLNVDAVSKTDDSKTKDAATRCEVFVMKQQEEDNEPWEDEFDRSLMCIENFEYRYVESDPPHLPDVQLPLDIDETVEIGVLLENNRIVPIKLQKVGVRDFWHVAPKPPNAQTMPKKRKRNFIEVLGDVSVTPVSKVAKVKEEIKQTTTVDEESSKKKFSKHQNIEDIVADLKKPKTDSCLLKEVDVDNFLDKLHGA</sequence>
<dbReference type="Proteomes" id="UP000695000">
    <property type="component" value="Unplaced"/>
</dbReference>
<feature type="compositionally biased region" description="Basic and acidic residues" evidence="1">
    <location>
        <begin position="621"/>
        <end position="635"/>
    </location>
</feature>
<feature type="compositionally biased region" description="Polar residues" evidence="1">
    <location>
        <begin position="877"/>
        <end position="898"/>
    </location>
</feature>
<feature type="compositionally biased region" description="Polar residues" evidence="1">
    <location>
        <begin position="640"/>
        <end position="650"/>
    </location>
</feature>
<dbReference type="GeneID" id="108565774"/>
<accession>A0ABM1N225</accession>
<feature type="region of interest" description="Disordered" evidence="1">
    <location>
        <begin position="920"/>
        <end position="948"/>
    </location>
</feature>
<feature type="region of interest" description="Disordered" evidence="1">
    <location>
        <begin position="1196"/>
        <end position="1436"/>
    </location>
</feature>
<dbReference type="RefSeq" id="XP_017780875.1">
    <property type="nucleotide sequence ID" value="XM_017925386.1"/>
</dbReference>
<feature type="compositionally biased region" description="Low complexity" evidence="1">
    <location>
        <begin position="1004"/>
        <end position="1020"/>
    </location>
</feature>
<feature type="compositionally biased region" description="Gly residues" evidence="1">
    <location>
        <begin position="489"/>
        <end position="498"/>
    </location>
</feature>
<feature type="compositionally biased region" description="Acidic residues" evidence="1">
    <location>
        <begin position="984"/>
        <end position="1003"/>
    </location>
</feature>
<keyword evidence="2" id="KW-1185">Reference proteome</keyword>
<feature type="compositionally biased region" description="Polar residues" evidence="1">
    <location>
        <begin position="1216"/>
        <end position="1240"/>
    </location>
</feature>
<feature type="compositionally biased region" description="Basic and acidic residues" evidence="1">
    <location>
        <begin position="1325"/>
        <end position="1340"/>
    </location>
</feature>
<feature type="compositionally biased region" description="Polar residues" evidence="1">
    <location>
        <begin position="126"/>
        <end position="139"/>
    </location>
</feature>
<feature type="region of interest" description="Disordered" evidence="1">
    <location>
        <begin position="967"/>
        <end position="1028"/>
    </location>
</feature>
<evidence type="ECO:0000313" key="2">
    <source>
        <dbReference type="Proteomes" id="UP000695000"/>
    </source>
</evidence>
<feature type="compositionally biased region" description="Basic residues" evidence="1">
    <location>
        <begin position="693"/>
        <end position="702"/>
    </location>
</feature>
<protein>
    <submittedName>
        <fullName evidence="3">Uncharacterized protein LOC108565774 isoform X2</fullName>
    </submittedName>
</protein>
<feature type="compositionally biased region" description="Basic and acidic residues" evidence="1">
    <location>
        <begin position="1473"/>
        <end position="1485"/>
    </location>
</feature>
<feature type="compositionally biased region" description="Basic residues" evidence="1">
    <location>
        <begin position="585"/>
        <end position="599"/>
    </location>
</feature>